<dbReference type="PANTHER" id="PTHR38731">
    <property type="entry name" value="LIPL45-RELATED LIPOPROTEIN-RELATED"/>
    <property type="match status" value="1"/>
</dbReference>
<dbReference type="AlphaFoldDB" id="A0A7Y0HI88"/>
<accession>A0A7Y0HI88</accession>
<protein>
    <recommendedName>
        <fullName evidence="2">FecR protein domain-containing protein</fullName>
    </recommendedName>
</protein>
<gene>
    <name evidence="3" type="ORF">HH303_17390</name>
</gene>
<feature type="signal peptide" evidence="1">
    <location>
        <begin position="1"/>
        <end position="23"/>
    </location>
</feature>
<proteinExistence type="predicted"/>
<comment type="caution">
    <text evidence="3">The sequence shown here is derived from an EMBL/GenBank/DDBJ whole genome shotgun (WGS) entry which is preliminary data.</text>
</comment>
<dbReference type="Proteomes" id="UP000539372">
    <property type="component" value="Unassembled WGS sequence"/>
</dbReference>
<keyword evidence="1" id="KW-0732">Signal</keyword>
<sequence length="219" mass="23043">MRLMSILFLAFLAAITAPDRASAQTEIGKVTKLLGAASQAMDENVTPLTAGSPVYEDALIETGDDARLEIVFIDSSQITLGERARLVMDDLVYSFEASETGVVAQSFRILDGTFLFLSGAVARTDHDAVSVSTPVATIGIRGTGFFGGPLAAGMPPGELHYGFMLTEGAIDVSSVDGTVTLDEVNEGTFLPMSGQAAPTPPTQWQQEAIDEAYASVAFN</sequence>
<evidence type="ECO:0000313" key="4">
    <source>
        <dbReference type="Proteomes" id="UP000539372"/>
    </source>
</evidence>
<keyword evidence="4" id="KW-1185">Reference proteome</keyword>
<dbReference type="Pfam" id="PF04773">
    <property type="entry name" value="FecR"/>
    <property type="match status" value="1"/>
</dbReference>
<feature type="chain" id="PRO_5031531981" description="FecR protein domain-containing protein" evidence="1">
    <location>
        <begin position="24"/>
        <end position="219"/>
    </location>
</feature>
<feature type="domain" description="FecR protein" evidence="2">
    <location>
        <begin position="60"/>
        <end position="145"/>
    </location>
</feature>
<evidence type="ECO:0000256" key="1">
    <source>
        <dbReference type="SAM" id="SignalP"/>
    </source>
</evidence>
<organism evidence="3 4">
    <name type="scientific">Pacificispira spongiicola</name>
    <dbReference type="NCBI Taxonomy" id="2729598"/>
    <lineage>
        <taxon>Bacteria</taxon>
        <taxon>Pseudomonadati</taxon>
        <taxon>Pseudomonadota</taxon>
        <taxon>Alphaproteobacteria</taxon>
        <taxon>Rhodospirillales</taxon>
        <taxon>Rhodospirillaceae</taxon>
        <taxon>Pacificispira</taxon>
    </lineage>
</organism>
<evidence type="ECO:0000259" key="2">
    <source>
        <dbReference type="Pfam" id="PF04773"/>
    </source>
</evidence>
<dbReference type="RefSeq" id="WP_169626634.1">
    <property type="nucleotide sequence ID" value="NZ_JABBNT010000005.1"/>
</dbReference>
<name>A0A7Y0HI88_9PROT</name>
<dbReference type="InterPro" id="IPR006860">
    <property type="entry name" value="FecR"/>
</dbReference>
<dbReference type="EMBL" id="JABBNT010000005">
    <property type="protein sequence ID" value="NMM46269.1"/>
    <property type="molecule type" value="Genomic_DNA"/>
</dbReference>
<evidence type="ECO:0000313" key="3">
    <source>
        <dbReference type="EMBL" id="NMM46269.1"/>
    </source>
</evidence>
<reference evidence="3 4" key="1">
    <citation type="submission" date="2020-04" db="EMBL/GenBank/DDBJ databases">
        <title>Rhodospirillaceae bacterium KN72 isolated from deep sea.</title>
        <authorList>
            <person name="Zhang D.-C."/>
        </authorList>
    </citation>
    <scope>NUCLEOTIDE SEQUENCE [LARGE SCALE GENOMIC DNA]</scope>
    <source>
        <strain evidence="3 4">KN72</strain>
    </source>
</reference>